<dbReference type="Proteomes" id="UP001445335">
    <property type="component" value="Unassembled WGS sequence"/>
</dbReference>
<protein>
    <recommendedName>
        <fullName evidence="2">VOC domain-containing protein</fullName>
    </recommendedName>
</protein>
<keyword evidence="4" id="KW-1185">Reference proteome</keyword>
<dbReference type="PANTHER" id="PTHR21366:SF22">
    <property type="entry name" value="VOC DOMAIN-CONTAINING PROTEIN"/>
    <property type="match status" value="1"/>
</dbReference>
<comment type="caution">
    <text evidence="3">The sequence shown here is derived from an EMBL/GenBank/DDBJ whole genome shotgun (WGS) entry which is preliminary data.</text>
</comment>
<reference evidence="3 4" key="1">
    <citation type="journal article" date="2024" name="Nat. Commun.">
        <title>Phylogenomics reveals the evolutionary origins of lichenization in chlorophyte algae.</title>
        <authorList>
            <person name="Puginier C."/>
            <person name="Libourel C."/>
            <person name="Otte J."/>
            <person name="Skaloud P."/>
            <person name="Haon M."/>
            <person name="Grisel S."/>
            <person name="Petersen M."/>
            <person name="Berrin J.G."/>
            <person name="Delaux P.M."/>
            <person name="Dal Grande F."/>
            <person name="Keller J."/>
        </authorList>
    </citation>
    <scope>NUCLEOTIDE SEQUENCE [LARGE SCALE GENOMIC DNA]</scope>
    <source>
        <strain evidence="3 4">SAG 245.80</strain>
    </source>
</reference>
<dbReference type="InterPro" id="IPR037523">
    <property type="entry name" value="VOC_core"/>
</dbReference>
<feature type="domain" description="VOC" evidence="2">
    <location>
        <begin position="77"/>
        <end position="198"/>
    </location>
</feature>
<dbReference type="SUPFAM" id="SSF54593">
    <property type="entry name" value="Glyoxalase/Bleomycin resistance protein/Dihydroxybiphenyl dioxygenase"/>
    <property type="match status" value="1"/>
</dbReference>
<dbReference type="AlphaFoldDB" id="A0AAW1SD11"/>
<dbReference type="InterPro" id="IPR050383">
    <property type="entry name" value="GlyoxalaseI/FosfomycinResist"/>
</dbReference>
<dbReference type="InterPro" id="IPR004360">
    <property type="entry name" value="Glyas_Fos-R_dOase_dom"/>
</dbReference>
<name>A0AAW1SD11_9CHLO</name>
<evidence type="ECO:0000259" key="2">
    <source>
        <dbReference type="PROSITE" id="PS51819"/>
    </source>
</evidence>
<dbReference type="PROSITE" id="PS51819">
    <property type="entry name" value="VOC"/>
    <property type="match status" value="1"/>
</dbReference>
<dbReference type="InterPro" id="IPR029068">
    <property type="entry name" value="Glyas_Bleomycin-R_OHBP_Dase"/>
</dbReference>
<organism evidence="3 4">
    <name type="scientific">Elliptochloris bilobata</name>
    <dbReference type="NCBI Taxonomy" id="381761"/>
    <lineage>
        <taxon>Eukaryota</taxon>
        <taxon>Viridiplantae</taxon>
        <taxon>Chlorophyta</taxon>
        <taxon>core chlorophytes</taxon>
        <taxon>Trebouxiophyceae</taxon>
        <taxon>Trebouxiophyceae incertae sedis</taxon>
        <taxon>Elliptochloris clade</taxon>
        <taxon>Elliptochloris</taxon>
    </lineage>
</organism>
<evidence type="ECO:0000256" key="1">
    <source>
        <dbReference type="ARBA" id="ARBA00022723"/>
    </source>
</evidence>
<keyword evidence="1" id="KW-0479">Metal-binding</keyword>
<dbReference type="GO" id="GO:0046872">
    <property type="term" value="F:metal ion binding"/>
    <property type="evidence" value="ECO:0007669"/>
    <property type="project" value="UniProtKB-KW"/>
</dbReference>
<sequence length="202" mass="22244">MHAETAGRLTTRTCRASQPQRVPRPLCVTPRCLFRATRRSASAGTQQTAKSVAGAELLSSVTKDLKNGAEGSLVIHGVHHVGLLIADLERSLKFYRDVLGLEVNSCRPNNKLPYRGTWLQIGHDQIHLMELPNPDPTDVEQRPQHGGRDRHFCVGVESVAPLAARLEAAGIPFTRSMSGRAAIFFRDPDANVLEVAEVKPWR</sequence>
<evidence type="ECO:0000313" key="3">
    <source>
        <dbReference type="EMBL" id="KAK9843531.1"/>
    </source>
</evidence>
<dbReference type="PROSITE" id="PS00934">
    <property type="entry name" value="GLYOXALASE_I_1"/>
    <property type="match status" value="1"/>
</dbReference>
<dbReference type="Pfam" id="PF00903">
    <property type="entry name" value="Glyoxalase"/>
    <property type="match status" value="1"/>
</dbReference>
<dbReference type="Gene3D" id="3.10.180.10">
    <property type="entry name" value="2,3-Dihydroxybiphenyl 1,2-Dioxygenase, domain 1"/>
    <property type="match status" value="1"/>
</dbReference>
<dbReference type="PANTHER" id="PTHR21366">
    <property type="entry name" value="GLYOXALASE FAMILY PROTEIN"/>
    <property type="match status" value="1"/>
</dbReference>
<evidence type="ECO:0000313" key="4">
    <source>
        <dbReference type="Proteomes" id="UP001445335"/>
    </source>
</evidence>
<gene>
    <name evidence="3" type="ORF">WJX81_007638</name>
</gene>
<dbReference type="EMBL" id="JALJOU010000006">
    <property type="protein sequence ID" value="KAK9843531.1"/>
    <property type="molecule type" value="Genomic_DNA"/>
</dbReference>
<accession>A0AAW1SD11</accession>
<proteinExistence type="predicted"/>
<dbReference type="GO" id="GO:0004462">
    <property type="term" value="F:lactoylglutathione lyase activity"/>
    <property type="evidence" value="ECO:0007669"/>
    <property type="project" value="InterPro"/>
</dbReference>
<dbReference type="CDD" id="cd07245">
    <property type="entry name" value="VOC_like"/>
    <property type="match status" value="1"/>
</dbReference>
<dbReference type="InterPro" id="IPR018146">
    <property type="entry name" value="Glyoxalase_1_CS"/>
</dbReference>